<feature type="transmembrane region" description="Helical" evidence="6">
    <location>
        <begin position="117"/>
        <end position="135"/>
    </location>
</feature>
<feature type="transmembrane region" description="Helical" evidence="6">
    <location>
        <begin position="88"/>
        <end position="111"/>
    </location>
</feature>
<feature type="transmembrane region" description="Helical" evidence="6">
    <location>
        <begin position="56"/>
        <end position="76"/>
    </location>
</feature>
<proteinExistence type="predicted"/>
<keyword evidence="2" id="KW-1003">Cell membrane</keyword>
<dbReference type="GO" id="GO:0005886">
    <property type="term" value="C:plasma membrane"/>
    <property type="evidence" value="ECO:0007669"/>
    <property type="project" value="UniProtKB-SubCell"/>
</dbReference>
<organism evidence="7 8">
    <name type="scientific">Gordonia malaquae NBRC 108250</name>
    <dbReference type="NCBI Taxonomy" id="1223542"/>
    <lineage>
        <taxon>Bacteria</taxon>
        <taxon>Bacillati</taxon>
        <taxon>Actinomycetota</taxon>
        <taxon>Actinomycetes</taxon>
        <taxon>Mycobacteriales</taxon>
        <taxon>Gordoniaceae</taxon>
        <taxon>Gordonia</taxon>
    </lineage>
</organism>
<feature type="transmembrane region" description="Helical" evidence="6">
    <location>
        <begin position="378"/>
        <end position="399"/>
    </location>
</feature>
<feature type="transmembrane region" description="Helical" evidence="6">
    <location>
        <begin position="354"/>
        <end position="372"/>
    </location>
</feature>
<gene>
    <name evidence="7" type="ORF">GM1_005_01280</name>
</gene>
<comment type="subcellular location">
    <subcellularLocation>
        <location evidence="1">Cell membrane</location>
        <topology evidence="1">Multi-pass membrane protein</topology>
    </subcellularLocation>
</comment>
<keyword evidence="4 6" id="KW-1133">Transmembrane helix</keyword>
<keyword evidence="8" id="KW-1185">Reference proteome</keyword>
<dbReference type="AlphaFoldDB" id="M3UHS9"/>
<dbReference type="STRING" id="410332.SAMN04488550_0455"/>
<feature type="transmembrane region" description="Helical" evidence="6">
    <location>
        <begin position="147"/>
        <end position="170"/>
    </location>
</feature>
<feature type="transmembrane region" description="Helical" evidence="6">
    <location>
        <begin position="284"/>
        <end position="306"/>
    </location>
</feature>
<evidence type="ECO:0000256" key="4">
    <source>
        <dbReference type="ARBA" id="ARBA00022989"/>
    </source>
</evidence>
<feature type="transmembrane region" description="Helical" evidence="6">
    <location>
        <begin position="217"/>
        <end position="237"/>
    </location>
</feature>
<evidence type="ECO:0000313" key="7">
    <source>
        <dbReference type="EMBL" id="GAC78945.1"/>
    </source>
</evidence>
<evidence type="ECO:0000256" key="3">
    <source>
        <dbReference type="ARBA" id="ARBA00022692"/>
    </source>
</evidence>
<comment type="caution">
    <text evidence="7">The sequence shown here is derived from an EMBL/GenBank/DDBJ whole genome shotgun (WGS) entry which is preliminary data.</text>
</comment>
<feature type="transmembrane region" description="Helical" evidence="6">
    <location>
        <begin position="176"/>
        <end position="197"/>
    </location>
</feature>
<evidence type="ECO:0000256" key="2">
    <source>
        <dbReference type="ARBA" id="ARBA00022475"/>
    </source>
</evidence>
<dbReference type="eggNOG" id="COG2244">
    <property type="taxonomic scope" value="Bacteria"/>
</dbReference>
<protein>
    <recommendedName>
        <fullName evidence="9">Polysaccharide biosynthesis protein</fullName>
    </recommendedName>
</protein>
<reference evidence="7 8" key="1">
    <citation type="submission" date="2013-02" db="EMBL/GenBank/DDBJ databases">
        <title>Whole genome shotgun sequence of Gordonia malaquae NBRC 108250.</title>
        <authorList>
            <person name="Yoshida I."/>
            <person name="Hosoyama A."/>
            <person name="Tsuchikane K."/>
            <person name="Ando Y."/>
            <person name="Baba S."/>
            <person name="Ohji S."/>
            <person name="Hamada M."/>
            <person name="Tamura T."/>
            <person name="Yamazoe A."/>
            <person name="Yamazaki S."/>
            <person name="Fujita N."/>
        </authorList>
    </citation>
    <scope>NUCLEOTIDE SEQUENCE [LARGE SCALE GENOMIC DNA]</scope>
    <source>
        <strain evidence="7 8">NBRC 108250</strain>
    </source>
</reference>
<evidence type="ECO:0000313" key="8">
    <source>
        <dbReference type="Proteomes" id="UP000035009"/>
    </source>
</evidence>
<keyword evidence="3 6" id="KW-0812">Transmembrane</keyword>
<evidence type="ECO:0008006" key="9">
    <source>
        <dbReference type="Google" id="ProtNLM"/>
    </source>
</evidence>
<keyword evidence="5 6" id="KW-0472">Membrane</keyword>
<evidence type="ECO:0000256" key="6">
    <source>
        <dbReference type="SAM" id="Phobius"/>
    </source>
</evidence>
<accession>M3UHS9</accession>
<dbReference type="Proteomes" id="UP000035009">
    <property type="component" value="Unassembled WGS sequence"/>
</dbReference>
<evidence type="ECO:0000256" key="1">
    <source>
        <dbReference type="ARBA" id="ARBA00004651"/>
    </source>
</evidence>
<dbReference type="EMBL" id="BAOP01000005">
    <property type="protein sequence ID" value="GAC78945.1"/>
    <property type="molecule type" value="Genomic_DNA"/>
</dbReference>
<evidence type="ECO:0000256" key="5">
    <source>
        <dbReference type="ARBA" id="ARBA00023136"/>
    </source>
</evidence>
<dbReference type="InterPro" id="IPR050833">
    <property type="entry name" value="Poly_Biosynth_Transport"/>
</dbReference>
<feature type="transmembrane region" description="Helical" evidence="6">
    <location>
        <begin position="326"/>
        <end position="347"/>
    </location>
</feature>
<name>M3UHS9_GORML</name>
<feature type="transmembrane region" description="Helical" evidence="6">
    <location>
        <begin position="249"/>
        <end position="272"/>
    </location>
</feature>
<dbReference type="PANTHER" id="PTHR30250">
    <property type="entry name" value="PST FAMILY PREDICTED COLANIC ACID TRANSPORTER"/>
    <property type="match status" value="1"/>
</dbReference>
<sequence length="405" mass="40231">MQSMKSTLTRPGTLVGMVRAVGAVTAGTLLANLLAYLVQVPASRALGADGFGEYSVLSAAMLILSVPALALQAIVAREVVAGTSRRRLRRLIGSVAVAVAAGSVVGVAVMMQLAHTSLASTTAALLAAAPLAVVAGGQGLLQGTGRFGALGAVLAGVGVLRTVPVVAAVYGGLGPTGALAAGTAGTAVAAAMVAGVAARDGYRSDTSDRARVSLSDVLAASGVQFVMIVAVSVDLLLSRAVLSSSDAGVYALGAVATKAAFWLPQAIGVVVYPRLADPIRSSDALRRALVVLAGIGVCVIGAAALAGPIVPTIISDDYRSVSTLMWLFALTGALLAILQLMLLAAIARNRARGALPAFCVLVVEVALIATLADSVTSLAVIAASSAAAAVAVTSAWLRFAESSEA</sequence>
<feature type="transmembrane region" description="Helical" evidence="6">
    <location>
        <begin position="12"/>
        <end position="36"/>
    </location>
</feature>
<dbReference type="PANTHER" id="PTHR30250:SF11">
    <property type="entry name" value="O-ANTIGEN TRANSPORTER-RELATED"/>
    <property type="match status" value="1"/>
</dbReference>